<feature type="transmembrane region" description="Helical" evidence="1">
    <location>
        <begin position="40"/>
        <end position="61"/>
    </location>
</feature>
<evidence type="ECO:0000256" key="1">
    <source>
        <dbReference type="SAM" id="Phobius"/>
    </source>
</evidence>
<organism evidence="3">
    <name type="scientific">marine metagenome</name>
    <dbReference type="NCBI Taxonomy" id="408172"/>
    <lineage>
        <taxon>unclassified sequences</taxon>
        <taxon>metagenomes</taxon>
        <taxon>ecological metagenomes</taxon>
    </lineage>
</organism>
<proteinExistence type="predicted"/>
<feature type="transmembrane region" description="Helical" evidence="1">
    <location>
        <begin position="111"/>
        <end position="130"/>
    </location>
</feature>
<evidence type="ECO:0000313" key="3">
    <source>
        <dbReference type="EMBL" id="SVC28947.1"/>
    </source>
</evidence>
<feature type="domain" description="Major facilitator superfamily (MFS) profile" evidence="2">
    <location>
        <begin position="45"/>
        <end position="241"/>
    </location>
</feature>
<feature type="transmembrane region" description="Helical" evidence="1">
    <location>
        <begin position="136"/>
        <end position="160"/>
    </location>
</feature>
<dbReference type="PANTHER" id="PTHR11360:SF284">
    <property type="entry name" value="EG:103B4.3 PROTEIN-RELATED"/>
    <property type="match status" value="1"/>
</dbReference>
<reference evidence="3" key="1">
    <citation type="submission" date="2018-05" db="EMBL/GenBank/DDBJ databases">
        <authorList>
            <person name="Lanie J.A."/>
            <person name="Ng W.-L."/>
            <person name="Kazmierczak K.M."/>
            <person name="Andrzejewski T.M."/>
            <person name="Davidsen T.M."/>
            <person name="Wayne K.J."/>
            <person name="Tettelin H."/>
            <person name="Glass J.I."/>
            <person name="Rusch D."/>
            <person name="Podicherti R."/>
            <person name="Tsui H.-C.T."/>
            <person name="Winkler M.E."/>
        </authorList>
    </citation>
    <scope>NUCLEOTIDE SEQUENCE</scope>
</reference>
<sequence length="241" mass="26248">VFVRYEAEWNPYGLFAQILMTSSNNDLSPSTTWQARLPIYYGWVIVAIVFTRSFTTAGAIWSTAILSVPMTEDLGWSGSEIFAGIALRTFGAAIGAFFLGKYLDSTRGAPFLAVFSGMVSGLGLILVSFIDSQWQFWLIFGVMSGLFGAGPAGLLMAALVPKWFVKKRGRTMALASMGTGFAAMTLPLIVPPFVEAFEWRTTFLFMGFATLVLTVPPALFLKTRPEDVGLRTDGDKGSEES</sequence>
<protein>
    <recommendedName>
        <fullName evidence="2">Major facilitator superfamily (MFS) profile domain-containing protein</fullName>
    </recommendedName>
</protein>
<keyword evidence="1" id="KW-0472">Membrane</keyword>
<evidence type="ECO:0000259" key="2">
    <source>
        <dbReference type="PROSITE" id="PS50850"/>
    </source>
</evidence>
<dbReference type="PROSITE" id="PS50850">
    <property type="entry name" value="MFS"/>
    <property type="match status" value="1"/>
</dbReference>
<accession>A0A382L1T3</accession>
<dbReference type="InterPro" id="IPR050327">
    <property type="entry name" value="Proton-linked_MCT"/>
</dbReference>
<dbReference type="AlphaFoldDB" id="A0A382L1T3"/>
<dbReference type="InterPro" id="IPR011701">
    <property type="entry name" value="MFS"/>
</dbReference>
<dbReference type="Gene3D" id="1.20.1250.20">
    <property type="entry name" value="MFS general substrate transporter like domains"/>
    <property type="match status" value="1"/>
</dbReference>
<gene>
    <name evidence="3" type="ORF">METZ01_LOCUS281801</name>
</gene>
<dbReference type="PANTHER" id="PTHR11360">
    <property type="entry name" value="MONOCARBOXYLATE TRANSPORTER"/>
    <property type="match status" value="1"/>
</dbReference>
<dbReference type="GO" id="GO:0022857">
    <property type="term" value="F:transmembrane transporter activity"/>
    <property type="evidence" value="ECO:0007669"/>
    <property type="project" value="InterPro"/>
</dbReference>
<feature type="transmembrane region" description="Helical" evidence="1">
    <location>
        <begin position="202"/>
        <end position="221"/>
    </location>
</feature>
<dbReference type="EMBL" id="UINC01083336">
    <property type="protein sequence ID" value="SVC28947.1"/>
    <property type="molecule type" value="Genomic_DNA"/>
</dbReference>
<keyword evidence="1" id="KW-1133">Transmembrane helix</keyword>
<keyword evidence="1" id="KW-0812">Transmembrane</keyword>
<dbReference type="Pfam" id="PF07690">
    <property type="entry name" value="MFS_1"/>
    <property type="match status" value="1"/>
</dbReference>
<feature type="transmembrane region" description="Helical" evidence="1">
    <location>
        <begin position="81"/>
        <end position="99"/>
    </location>
</feature>
<dbReference type="SUPFAM" id="SSF103473">
    <property type="entry name" value="MFS general substrate transporter"/>
    <property type="match status" value="1"/>
</dbReference>
<dbReference type="InterPro" id="IPR020846">
    <property type="entry name" value="MFS_dom"/>
</dbReference>
<name>A0A382L1T3_9ZZZZ</name>
<feature type="transmembrane region" description="Helical" evidence="1">
    <location>
        <begin position="172"/>
        <end position="190"/>
    </location>
</feature>
<feature type="non-terminal residue" evidence="3">
    <location>
        <position position="1"/>
    </location>
</feature>
<dbReference type="InterPro" id="IPR036259">
    <property type="entry name" value="MFS_trans_sf"/>
</dbReference>
<feature type="non-terminal residue" evidence="3">
    <location>
        <position position="241"/>
    </location>
</feature>